<dbReference type="InterPro" id="IPR016032">
    <property type="entry name" value="Sig_transdc_resp-reg_C-effctor"/>
</dbReference>
<evidence type="ECO:0000259" key="4">
    <source>
        <dbReference type="PROSITE" id="PS51755"/>
    </source>
</evidence>
<comment type="caution">
    <text evidence="5">The sequence shown here is derived from an EMBL/GenBank/DDBJ whole genome shotgun (WGS) entry which is preliminary data.</text>
</comment>
<dbReference type="InterPro" id="IPR036388">
    <property type="entry name" value="WH-like_DNA-bd_sf"/>
</dbReference>
<dbReference type="InterPro" id="IPR041664">
    <property type="entry name" value="AAA_16"/>
</dbReference>
<dbReference type="SMART" id="SM00862">
    <property type="entry name" value="Trans_reg_C"/>
    <property type="match status" value="1"/>
</dbReference>
<dbReference type="CDD" id="cd15831">
    <property type="entry name" value="BTAD"/>
    <property type="match status" value="1"/>
</dbReference>
<dbReference type="PANTHER" id="PTHR47691">
    <property type="entry name" value="REGULATOR-RELATED"/>
    <property type="match status" value="1"/>
</dbReference>
<dbReference type="Gene3D" id="1.10.10.10">
    <property type="entry name" value="Winged helix-like DNA-binding domain superfamily/Winged helix DNA-binding domain"/>
    <property type="match status" value="1"/>
</dbReference>
<dbReference type="Proteomes" id="UP001165685">
    <property type="component" value="Unassembled WGS sequence"/>
</dbReference>
<dbReference type="PROSITE" id="PS51755">
    <property type="entry name" value="OMPR_PHOB"/>
    <property type="match status" value="1"/>
</dbReference>
<dbReference type="Gene3D" id="1.25.40.10">
    <property type="entry name" value="Tetratricopeptide repeat domain"/>
    <property type="match status" value="1"/>
</dbReference>
<name>A0ABT4TSP0_9ACTN</name>
<dbReference type="SUPFAM" id="SSF46894">
    <property type="entry name" value="C-terminal effector domain of the bipartite response regulators"/>
    <property type="match status" value="1"/>
</dbReference>
<dbReference type="SMART" id="SM01043">
    <property type="entry name" value="BTAD"/>
    <property type="match status" value="1"/>
</dbReference>
<protein>
    <submittedName>
        <fullName evidence="5">BTAD domain-containing putative transcriptional regulator</fullName>
    </submittedName>
</protein>
<evidence type="ECO:0000313" key="5">
    <source>
        <dbReference type="EMBL" id="MDA2807714.1"/>
    </source>
</evidence>
<organism evidence="5 6">
    <name type="scientific">Nocardiopsis suaedae</name>
    <dbReference type="NCBI Taxonomy" id="3018444"/>
    <lineage>
        <taxon>Bacteria</taxon>
        <taxon>Bacillati</taxon>
        <taxon>Actinomycetota</taxon>
        <taxon>Actinomycetes</taxon>
        <taxon>Streptosporangiales</taxon>
        <taxon>Nocardiopsidaceae</taxon>
        <taxon>Nocardiopsis</taxon>
    </lineage>
</organism>
<dbReference type="InterPro" id="IPR027417">
    <property type="entry name" value="P-loop_NTPase"/>
</dbReference>
<dbReference type="SUPFAM" id="SSF48452">
    <property type="entry name" value="TPR-like"/>
    <property type="match status" value="1"/>
</dbReference>
<dbReference type="PRINTS" id="PR00364">
    <property type="entry name" value="DISEASERSIST"/>
</dbReference>
<dbReference type="RefSeq" id="WP_270680338.1">
    <property type="nucleotide sequence ID" value="NZ_JAQFWP010000061.1"/>
</dbReference>
<dbReference type="Pfam" id="PF03704">
    <property type="entry name" value="BTAD"/>
    <property type="match status" value="1"/>
</dbReference>
<feature type="domain" description="OmpR/PhoB-type" evidence="4">
    <location>
        <begin position="1"/>
        <end position="90"/>
    </location>
</feature>
<evidence type="ECO:0000313" key="6">
    <source>
        <dbReference type="Proteomes" id="UP001165685"/>
    </source>
</evidence>
<reference evidence="5" key="1">
    <citation type="submission" date="2023-01" db="EMBL/GenBank/DDBJ databases">
        <title>Draft genome sequence of Nocardiopsis sp. LSu2-4 isolated from halophytes.</title>
        <authorList>
            <person name="Duangmal K."/>
            <person name="Chantavorakit T."/>
        </authorList>
    </citation>
    <scope>NUCLEOTIDE SEQUENCE</scope>
    <source>
        <strain evidence="5">LSu2-4</strain>
    </source>
</reference>
<dbReference type="SUPFAM" id="SSF52540">
    <property type="entry name" value="P-loop containing nucleoside triphosphate hydrolases"/>
    <property type="match status" value="1"/>
</dbReference>
<dbReference type="InterPro" id="IPR005158">
    <property type="entry name" value="BTAD"/>
</dbReference>
<evidence type="ECO:0000256" key="1">
    <source>
        <dbReference type="ARBA" id="ARBA00005820"/>
    </source>
</evidence>
<dbReference type="PANTHER" id="PTHR47691:SF3">
    <property type="entry name" value="HTH-TYPE TRANSCRIPTIONAL REGULATOR RV0890C-RELATED"/>
    <property type="match status" value="1"/>
</dbReference>
<proteinExistence type="inferred from homology"/>
<gene>
    <name evidence="5" type="ORF">O4U47_24600</name>
</gene>
<dbReference type="Pfam" id="PF13191">
    <property type="entry name" value="AAA_16"/>
    <property type="match status" value="1"/>
</dbReference>
<accession>A0ABT4TSP0</accession>
<evidence type="ECO:0000256" key="3">
    <source>
        <dbReference type="PROSITE-ProRule" id="PRU01091"/>
    </source>
</evidence>
<keyword evidence="6" id="KW-1185">Reference proteome</keyword>
<dbReference type="EMBL" id="JAQFWP010000061">
    <property type="protein sequence ID" value="MDA2807714.1"/>
    <property type="molecule type" value="Genomic_DNA"/>
</dbReference>
<dbReference type="InterPro" id="IPR011990">
    <property type="entry name" value="TPR-like_helical_dom_sf"/>
</dbReference>
<dbReference type="Gene3D" id="3.40.50.300">
    <property type="entry name" value="P-loop containing nucleotide triphosphate hydrolases"/>
    <property type="match status" value="1"/>
</dbReference>
<dbReference type="InterPro" id="IPR001867">
    <property type="entry name" value="OmpR/PhoB-type_DNA-bd"/>
</dbReference>
<feature type="DNA-binding region" description="OmpR/PhoB-type" evidence="3">
    <location>
        <begin position="1"/>
        <end position="90"/>
    </location>
</feature>
<keyword evidence="2 3" id="KW-0238">DNA-binding</keyword>
<comment type="similarity">
    <text evidence="1">Belongs to the AfsR/DnrI/RedD regulatory family.</text>
</comment>
<evidence type="ECO:0000256" key="2">
    <source>
        <dbReference type="ARBA" id="ARBA00023125"/>
    </source>
</evidence>
<sequence length="860" mass="89847">MRFGVLGPLDVRGGDGGPVAVPEGKVRALLADLLVHGGRPVPADRLVEDLWPGRAPGRPLNTLQTKVSQLRKFVGADRVLLSPAGYRLRVGEGEVDADLFERAVAGGALTEALGMWRGPAYAEFAEAPFARAEAARLEELRLTAVEELAAARAESGGAAAMAGELGALARAHPLRERLHGLYMLALYQAGRQGEALEAYEGLRRRLRDELGVDPGPEAAGVHARLLRGRVSPSSPASAPRGGLPCPPTALIGREEDAARVRAALRAPDAGVPVTVTGPGGVGKTRLALEVARSSAGDFPDGVWVVELAGLDRRASASDVAERVVTALGLCDGAADDDADDLVEWCRSALDGRRCLLVLDNCEHVIDAVAALVAAVASADGVRTAVTSQEALGMPGETVLPLAPLPDADAVRLFAERARAADPGFALTAHNAQDVAAVCRRLDGIPLAVELVAARMRSLTPAEAAAGLDDRFALPTGPGRGRPSRQRTLRSMIDWSWGLLDGGERAVLRRLAVHRDGWTADAARAVCPGAPGPTAASGVLGVLSCLVDRSLVVREGGRYRLLESVAAYCADRLEEAGETGEVRRRFTAFHVEHAERTGPGLCGGGQREALGELDAETVNKRAALEEAVRAGDAEGALRLAGALAWFWRLRNRVGEARRSLDAALAVPGGPPAARALAEAWRAAFDGRVPTCGSADPGTRARLLWCARMSGAPGGEVAARVEEVRARAAAAGDRWAEAAVPVLRAECEAAECEGTDGGGADAACGAELFGALGDRWGRLRGHMALARARGADGPLAEDLRAAEELGLWGEAAEALLLLGRIADARGDRPGARARYARALRIAEEHSYGRGAAQARVSLDSVE</sequence>